<dbReference type="AlphaFoldDB" id="A0A3S3TF63"/>
<proteinExistence type="predicted"/>
<keyword evidence="4" id="KW-1185">Reference proteome</keyword>
<accession>A0A3S3TF63</accession>
<evidence type="ECO:0000313" key="4">
    <source>
        <dbReference type="Proteomes" id="UP000282759"/>
    </source>
</evidence>
<reference evidence="3 4" key="1">
    <citation type="submission" date="2019-01" db="EMBL/GenBank/DDBJ databases">
        <authorList>
            <person name="Chen W.-M."/>
        </authorList>
    </citation>
    <scope>NUCLEOTIDE SEQUENCE [LARGE SCALE GENOMIC DNA]</scope>
    <source>
        <strain evidence="3 4">YBJ-36</strain>
    </source>
</reference>
<dbReference type="EMBL" id="SACK01000008">
    <property type="protein sequence ID" value="RVT98408.1"/>
    <property type="molecule type" value="Genomic_DNA"/>
</dbReference>
<feature type="signal peptide" evidence="2">
    <location>
        <begin position="1"/>
        <end position="22"/>
    </location>
</feature>
<evidence type="ECO:0000256" key="1">
    <source>
        <dbReference type="SAM" id="Coils"/>
    </source>
</evidence>
<keyword evidence="1" id="KW-0175">Coiled coil</keyword>
<evidence type="ECO:0000256" key="2">
    <source>
        <dbReference type="SAM" id="SignalP"/>
    </source>
</evidence>
<evidence type="ECO:0008006" key="5">
    <source>
        <dbReference type="Google" id="ProtNLM"/>
    </source>
</evidence>
<protein>
    <recommendedName>
        <fullName evidence="5">DUF4890 domain-containing protein</fullName>
    </recommendedName>
</protein>
<evidence type="ECO:0000313" key="3">
    <source>
        <dbReference type="EMBL" id="RVT98408.1"/>
    </source>
</evidence>
<name>A0A3S3TF63_9SPHI</name>
<feature type="chain" id="PRO_5018787789" description="DUF4890 domain-containing protein" evidence="2">
    <location>
        <begin position="23"/>
        <end position="124"/>
    </location>
</feature>
<dbReference type="OrthoDB" id="799449at2"/>
<organism evidence="3 4">
    <name type="scientific">Mucilaginibacter limnophilus</name>
    <dbReference type="NCBI Taxonomy" id="1932778"/>
    <lineage>
        <taxon>Bacteria</taxon>
        <taxon>Pseudomonadati</taxon>
        <taxon>Bacteroidota</taxon>
        <taxon>Sphingobacteriia</taxon>
        <taxon>Sphingobacteriales</taxon>
        <taxon>Sphingobacteriaceae</taxon>
        <taxon>Mucilaginibacter</taxon>
    </lineage>
</organism>
<comment type="caution">
    <text evidence="3">The sequence shown here is derived from an EMBL/GenBank/DDBJ whole genome shotgun (WGS) entry which is preliminary data.</text>
</comment>
<dbReference type="Proteomes" id="UP000282759">
    <property type="component" value="Unassembled WGS sequence"/>
</dbReference>
<feature type="coiled-coil region" evidence="1">
    <location>
        <begin position="25"/>
        <end position="52"/>
    </location>
</feature>
<sequence>MKNLIACLILILSLPYAASAQTAGTKLTEDQKKEYKAKMEAFKTELKLTDEQQPKFEQINLQFLEELAKLKQDNGSRISKYRKLKAATNDRNRKIKDMLTAEQYKVFQAHQTEMKDELKSLRSQ</sequence>
<keyword evidence="2" id="KW-0732">Signal</keyword>
<dbReference type="RefSeq" id="WP_127706972.1">
    <property type="nucleotide sequence ID" value="NZ_SACK01000008.1"/>
</dbReference>
<gene>
    <name evidence="3" type="ORF">EOD41_16580</name>
</gene>